<proteinExistence type="inferred from homology"/>
<evidence type="ECO:0000313" key="5">
    <source>
        <dbReference type="EMBL" id="OWF65780.1"/>
    </source>
</evidence>
<evidence type="ECO:0000259" key="4">
    <source>
        <dbReference type="Pfam" id="PF01420"/>
    </source>
</evidence>
<keyword evidence="3" id="KW-0238">DNA-binding</keyword>
<dbReference type="PANTHER" id="PTHR30408">
    <property type="entry name" value="TYPE-1 RESTRICTION ENZYME ECOKI SPECIFICITY PROTEIN"/>
    <property type="match status" value="1"/>
</dbReference>
<reference evidence="5 6" key="1">
    <citation type="submission" date="2017-03" db="EMBL/GenBank/DDBJ databases">
        <title>New species Polynucleobacter sp. MWH-EgelM1-30-B4.</title>
        <authorList>
            <person name="Hahn M.W."/>
        </authorList>
    </citation>
    <scope>NUCLEOTIDE SEQUENCE [LARGE SCALE GENOMIC DNA]</scope>
    <source>
        <strain evidence="5 6">MWH-EgelM1-30-B4</strain>
    </source>
</reference>
<dbReference type="Pfam" id="PF01420">
    <property type="entry name" value="Methylase_S"/>
    <property type="match status" value="1"/>
</dbReference>
<keyword evidence="2" id="KW-0680">Restriction system</keyword>
<dbReference type="SUPFAM" id="SSF116734">
    <property type="entry name" value="DNA methylase specificity domain"/>
    <property type="match status" value="2"/>
</dbReference>
<dbReference type="CDD" id="cd17246">
    <property type="entry name" value="RMtype1_S_SonII-TRD2-CR2_like"/>
    <property type="match status" value="1"/>
</dbReference>
<evidence type="ECO:0000313" key="6">
    <source>
        <dbReference type="Proteomes" id="UP000196880"/>
    </source>
</evidence>
<dbReference type="RefSeq" id="WP_087910016.1">
    <property type="nucleotide sequence ID" value="NZ_NAIA01000003.1"/>
</dbReference>
<dbReference type="PANTHER" id="PTHR30408:SF12">
    <property type="entry name" value="TYPE I RESTRICTION ENZYME MJAVIII SPECIFICITY SUBUNIT"/>
    <property type="match status" value="1"/>
</dbReference>
<dbReference type="CDD" id="cd17278">
    <property type="entry name" value="RMtype1_S_LdeBORF1052P-TRD2-CR2"/>
    <property type="match status" value="1"/>
</dbReference>
<evidence type="ECO:0000256" key="3">
    <source>
        <dbReference type="ARBA" id="ARBA00023125"/>
    </source>
</evidence>
<dbReference type="Gene3D" id="3.90.220.20">
    <property type="entry name" value="DNA methylase specificity domains"/>
    <property type="match status" value="2"/>
</dbReference>
<sequence>MSWPIAKLGELVEVQNGGAFKSSEYAESGHFLMRITNVQKGYISNNNPKYVSIQINSKLRQFILNEGDILMSLTGNVGRVGIVKGNNLPAALNQRVARLKINSKEIDKNYLFWFLNNDKTRIKIESCGYGAAQINVSSKQIELIEIPLPPIAEQQRIATILGKAEEIRQKRECASEMLNKLSKEVFSDMFAHLLERPNTSLGNAFDVRDGTHDSPKFQSEGYPLITSKNLNNNKINFENANFISSQDFEAINKRSKVEYCDILMPMIGTIGNPIVIYEKTPKFAIKNVALIKTGNLEASLYVKALLETKYFERYVAKESKGGTQKFLSLGNIRDFPIYMPSNEQLHKFAKISNNVIQTQKSLDNSRFKLHELLLSFQSSLLAND</sequence>
<dbReference type="GO" id="GO:0009307">
    <property type="term" value="P:DNA restriction-modification system"/>
    <property type="evidence" value="ECO:0007669"/>
    <property type="project" value="UniProtKB-KW"/>
</dbReference>
<dbReference type="InterPro" id="IPR052021">
    <property type="entry name" value="Type-I_RS_S_subunit"/>
</dbReference>
<organism evidence="5 6">
    <name type="scientific">Polynucleobacter hirudinilacicola</name>
    <dbReference type="NCBI Taxonomy" id="1743166"/>
    <lineage>
        <taxon>Bacteria</taxon>
        <taxon>Pseudomonadati</taxon>
        <taxon>Pseudomonadota</taxon>
        <taxon>Betaproteobacteria</taxon>
        <taxon>Burkholderiales</taxon>
        <taxon>Burkholderiaceae</taxon>
        <taxon>Polynucleobacter</taxon>
    </lineage>
</organism>
<dbReference type="InterPro" id="IPR000055">
    <property type="entry name" value="Restrct_endonuc_typeI_TRD"/>
</dbReference>
<comment type="caution">
    <text evidence="5">The sequence shown here is derived from an EMBL/GenBank/DDBJ whole genome shotgun (WGS) entry which is preliminary data.</text>
</comment>
<dbReference type="InterPro" id="IPR044946">
    <property type="entry name" value="Restrct_endonuc_typeI_TRD_sf"/>
</dbReference>
<keyword evidence="6" id="KW-1185">Reference proteome</keyword>
<accession>A0A210RXW6</accession>
<protein>
    <recommendedName>
        <fullName evidence="4">Type I restriction modification DNA specificity domain-containing protein</fullName>
    </recommendedName>
</protein>
<evidence type="ECO:0000256" key="1">
    <source>
        <dbReference type="ARBA" id="ARBA00010923"/>
    </source>
</evidence>
<dbReference type="Proteomes" id="UP000196880">
    <property type="component" value="Unassembled WGS sequence"/>
</dbReference>
<name>A0A210RXW6_9BURK</name>
<feature type="domain" description="Type I restriction modification DNA specificity" evidence="4">
    <location>
        <begin position="3"/>
        <end position="165"/>
    </location>
</feature>
<dbReference type="AlphaFoldDB" id="A0A210RXW6"/>
<gene>
    <name evidence="5" type="ORF">B6A14_08415</name>
</gene>
<evidence type="ECO:0000256" key="2">
    <source>
        <dbReference type="ARBA" id="ARBA00022747"/>
    </source>
</evidence>
<dbReference type="EMBL" id="NAIA01000003">
    <property type="protein sequence ID" value="OWF65780.1"/>
    <property type="molecule type" value="Genomic_DNA"/>
</dbReference>
<dbReference type="OrthoDB" id="9798929at2"/>
<comment type="similarity">
    <text evidence="1">Belongs to the type-I restriction system S methylase family.</text>
</comment>
<dbReference type="GO" id="GO:0003677">
    <property type="term" value="F:DNA binding"/>
    <property type="evidence" value="ECO:0007669"/>
    <property type="project" value="UniProtKB-KW"/>
</dbReference>